<keyword evidence="6" id="KW-0677">Repeat</keyword>
<evidence type="ECO:0000256" key="15">
    <source>
        <dbReference type="SAM" id="MobiDB-lite"/>
    </source>
</evidence>
<keyword evidence="11 12" id="KW-0676">Redox-active center</keyword>
<keyword evidence="8" id="KW-0106">Calcium</keyword>
<evidence type="ECO:0000256" key="12">
    <source>
        <dbReference type="PIRSR" id="PIRSR605792-51"/>
    </source>
</evidence>
<dbReference type="AlphaFoldDB" id="A0ABD2IFU1"/>
<feature type="disulfide bond" description="Redox-active" evidence="12">
    <location>
        <begin position="528"/>
        <end position="531"/>
    </location>
</feature>
<comment type="similarity">
    <text evidence="3 13">Belongs to the protein disulfide isomerase family.</text>
</comment>
<evidence type="ECO:0000256" key="6">
    <source>
        <dbReference type="ARBA" id="ARBA00022737"/>
    </source>
</evidence>
<dbReference type="InterPro" id="IPR002048">
    <property type="entry name" value="EF_hand_dom"/>
</dbReference>
<dbReference type="Pfam" id="PF13848">
    <property type="entry name" value="Thioredoxin_6"/>
    <property type="match status" value="1"/>
</dbReference>
<dbReference type="Pfam" id="PF00085">
    <property type="entry name" value="Thioredoxin"/>
    <property type="match status" value="3"/>
</dbReference>
<comment type="catalytic activity">
    <reaction evidence="1 14">
        <text>Catalyzes the rearrangement of -S-S- bonds in proteins.</text>
        <dbReference type="EC" id="5.3.4.1"/>
    </reaction>
</comment>
<keyword evidence="5" id="KW-0732">Signal</keyword>
<reference evidence="18 19" key="1">
    <citation type="submission" date="2024-10" db="EMBL/GenBank/DDBJ databases">
        <authorList>
            <person name="Kim D."/>
        </authorList>
    </citation>
    <scope>NUCLEOTIDE SEQUENCE [LARGE SCALE GENOMIC DNA]</scope>
    <source>
        <strain evidence="18">Taebaek</strain>
    </source>
</reference>
<feature type="domain" description="EF-hand" evidence="16">
    <location>
        <begin position="727"/>
        <end position="762"/>
    </location>
</feature>
<evidence type="ECO:0000256" key="2">
    <source>
        <dbReference type="ARBA" id="ARBA00004319"/>
    </source>
</evidence>
<evidence type="ECO:0000256" key="8">
    <source>
        <dbReference type="ARBA" id="ARBA00022837"/>
    </source>
</evidence>
<dbReference type="InterPro" id="IPR018247">
    <property type="entry name" value="EF_Hand_1_Ca_BS"/>
</dbReference>
<feature type="domain" description="EF-hand" evidence="16">
    <location>
        <begin position="763"/>
        <end position="798"/>
    </location>
</feature>
<dbReference type="PROSITE" id="PS00018">
    <property type="entry name" value="EF_HAND_1"/>
    <property type="match status" value="3"/>
</dbReference>
<dbReference type="PANTHER" id="PTHR18929">
    <property type="entry name" value="PROTEIN DISULFIDE ISOMERASE"/>
    <property type="match status" value="1"/>
</dbReference>
<dbReference type="FunFam" id="3.40.30.10:FF:000017">
    <property type="entry name" value="Protein disulfide-isomerase A4"/>
    <property type="match status" value="2"/>
</dbReference>
<dbReference type="SUPFAM" id="SSF47473">
    <property type="entry name" value="EF-hand"/>
    <property type="match status" value="1"/>
</dbReference>
<accession>A0ABD2IFU1</accession>
<evidence type="ECO:0000313" key="18">
    <source>
        <dbReference type="EMBL" id="KAL3079069.1"/>
    </source>
</evidence>
<feature type="domain" description="Thioredoxin" evidence="17">
    <location>
        <begin position="14"/>
        <end position="139"/>
    </location>
</feature>
<dbReference type="GO" id="GO:0005788">
    <property type="term" value="C:endoplasmic reticulum lumen"/>
    <property type="evidence" value="ECO:0007669"/>
    <property type="project" value="UniProtKB-SubCell"/>
</dbReference>
<comment type="caution">
    <text evidence="18">The sequence shown here is derived from an EMBL/GenBank/DDBJ whole genome shotgun (WGS) entry which is preliminary data.</text>
</comment>
<evidence type="ECO:0000313" key="19">
    <source>
        <dbReference type="Proteomes" id="UP001620645"/>
    </source>
</evidence>
<keyword evidence="10 14" id="KW-0413">Isomerase</keyword>
<dbReference type="PANTHER" id="PTHR18929:SF210">
    <property type="entry name" value="PROTEIN DISULFIDE-ISOMERASE A4"/>
    <property type="match status" value="1"/>
</dbReference>
<evidence type="ECO:0000259" key="17">
    <source>
        <dbReference type="PROSITE" id="PS51352"/>
    </source>
</evidence>
<dbReference type="SUPFAM" id="SSF52833">
    <property type="entry name" value="Thioredoxin-like"/>
    <property type="match status" value="5"/>
</dbReference>
<dbReference type="PROSITE" id="PS51352">
    <property type="entry name" value="THIOREDOXIN_2"/>
    <property type="match status" value="3"/>
</dbReference>
<organism evidence="18 19">
    <name type="scientific">Heterodera schachtii</name>
    <name type="common">Sugarbeet cyst nematode worm</name>
    <name type="synonym">Tylenchus schachtii</name>
    <dbReference type="NCBI Taxonomy" id="97005"/>
    <lineage>
        <taxon>Eukaryota</taxon>
        <taxon>Metazoa</taxon>
        <taxon>Ecdysozoa</taxon>
        <taxon>Nematoda</taxon>
        <taxon>Chromadorea</taxon>
        <taxon>Rhabditida</taxon>
        <taxon>Tylenchina</taxon>
        <taxon>Tylenchomorpha</taxon>
        <taxon>Tylenchoidea</taxon>
        <taxon>Heteroderidae</taxon>
        <taxon>Heteroderinae</taxon>
        <taxon>Heterodera</taxon>
    </lineage>
</organism>
<evidence type="ECO:0000256" key="10">
    <source>
        <dbReference type="ARBA" id="ARBA00023235"/>
    </source>
</evidence>
<feature type="disulfide bond" description="Redox-active" evidence="12">
    <location>
        <begin position="176"/>
        <end position="179"/>
    </location>
</feature>
<feature type="domain" description="EF-hand" evidence="16">
    <location>
        <begin position="819"/>
        <end position="854"/>
    </location>
</feature>
<feature type="domain" description="EF-hand" evidence="16">
    <location>
        <begin position="857"/>
        <end position="887"/>
    </location>
</feature>
<dbReference type="SMART" id="SM00054">
    <property type="entry name" value="EFh"/>
    <property type="match status" value="4"/>
</dbReference>
<evidence type="ECO:0000256" key="5">
    <source>
        <dbReference type="ARBA" id="ARBA00022729"/>
    </source>
</evidence>
<evidence type="ECO:0000256" key="4">
    <source>
        <dbReference type="ARBA" id="ARBA00012723"/>
    </source>
</evidence>
<dbReference type="EC" id="5.3.4.1" evidence="4 14"/>
<dbReference type="InterPro" id="IPR005792">
    <property type="entry name" value="Prot_disulphide_isomerase"/>
</dbReference>
<evidence type="ECO:0000256" key="13">
    <source>
        <dbReference type="RuleBase" id="RU004208"/>
    </source>
</evidence>
<dbReference type="InterPro" id="IPR013766">
    <property type="entry name" value="Thioredoxin_domain"/>
</dbReference>
<protein>
    <recommendedName>
        <fullName evidence="4 14">Protein disulfide-isomerase</fullName>
        <ecNumber evidence="4 14">5.3.4.1</ecNumber>
    </recommendedName>
</protein>
<dbReference type="GO" id="GO:0003756">
    <property type="term" value="F:protein disulfide isomerase activity"/>
    <property type="evidence" value="ECO:0007669"/>
    <property type="project" value="UniProtKB-EC"/>
</dbReference>
<dbReference type="InterPro" id="IPR005788">
    <property type="entry name" value="PDI_thioredoxin-like_dom"/>
</dbReference>
<evidence type="ECO:0000256" key="11">
    <source>
        <dbReference type="ARBA" id="ARBA00023284"/>
    </source>
</evidence>
<dbReference type="CDD" id="cd02961">
    <property type="entry name" value="PDI_a_family"/>
    <property type="match status" value="1"/>
</dbReference>
<evidence type="ECO:0000256" key="1">
    <source>
        <dbReference type="ARBA" id="ARBA00001182"/>
    </source>
</evidence>
<dbReference type="Pfam" id="PF13499">
    <property type="entry name" value="EF-hand_7"/>
    <property type="match status" value="2"/>
</dbReference>
<dbReference type="PROSITE" id="PS50222">
    <property type="entry name" value="EF_HAND_2"/>
    <property type="match status" value="4"/>
</dbReference>
<dbReference type="Proteomes" id="UP001620645">
    <property type="component" value="Unassembled WGS sequence"/>
</dbReference>
<evidence type="ECO:0000256" key="3">
    <source>
        <dbReference type="ARBA" id="ARBA00006347"/>
    </source>
</evidence>
<gene>
    <name evidence="18" type="ORF">niasHS_014851</name>
</gene>
<dbReference type="EMBL" id="JBICCN010000309">
    <property type="protein sequence ID" value="KAL3079069.1"/>
    <property type="molecule type" value="Genomic_DNA"/>
</dbReference>
<dbReference type="InterPro" id="IPR017937">
    <property type="entry name" value="Thioredoxin_CS"/>
</dbReference>
<keyword evidence="9 12" id="KW-1015">Disulfide bond</keyword>
<feature type="region of interest" description="Disordered" evidence="15">
    <location>
        <begin position="796"/>
        <end position="818"/>
    </location>
</feature>
<name>A0ABD2IFU1_HETSC</name>
<feature type="domain" description="Thioredoxin" evidence="17">
    <location>
        <begin position="143"/>
        <end position="253"/>
    </location>
</feature>
<evidence type="ECO:0000259" key="16">
    <source>
        <dbReference type="PROSITE" id="PS50222"/>
    </source>
</evidence>
<dbReference type="CDD" id="cd00051">
    <property type="entry name" value="EFh"/>
    <property type="match status" value="2"/>
</dbReference>
<dbReference type="NCBIfam" id="TIGR01130">
    <property type="entry name" value="ER_PDI_fam"/>
    <property type="match status" value="1"/>
</dbReference>
<feature type="domain" description="Thioredoxin" evidence="17">
    <location>
        <begin position="476"/>
        <end position="608"/>
    </location>
</feature>
<dbReference type="CDD" id="cd02995">
    <property type="entry name" value="PDI_a_PDI_a'_C"/>
    <property type="match status" value="1"/>
</dbReference>
<dbReference type="Gene3D" id="1.10.238.10">
    <property type="entry name" value="EF-hand"/>
    <property type="match status" value="2"/>
</dbReference>
<comment type="subcellular location">
    <subcellularLocation>
        <location evidence="2">Endoplasmic reticulum lumen</location>
    </subcellularLocation>
</comment>
<dbReference type="Gene3D" id="3.40.30.10">
    <property type="entry name" value="Glutaredoxin"/>
    <property type="match status" value="5"/>
</dbReference>
<evidence type="ECO:0000256" key="7">
    <source>
        <dbReference type="ARBA" id="ARBA00022824"/>
    </source>
</evidence>
<dbReference type="PRINTS" id="PR00312">
    <property type="entry name" value="CALSEQUESTRN"/>
</dbReference>
<sequence>MIRRRSVVPNVSSPSFCSPLIAVTFSALFLLEDGIFVLRDGTFDSFLSQNPTVLVEFYAPWCGHCKQLTPEYAKAAAQLADSVPLAKVDATVETKLAERFKIQGYPTIKLWKDGQTEPTDFDGERDAEGIVRWIKLKTDPNYKPPPEEVVALTRETFDEFVGDKPLVLVEFYAPWCGHCKQLAPEYEEAAKRLKKHGIPLAKVDSTVEKKLSDEYAVKGFPTLKILRNGRRFDYNGPREADGIVSYMLDQANPAVNRLNSVKEVLKFMSPSDVTVVGFFSSESGAFYEAFADAAERTRGDFAVGYALDGAIAQHFGAKFGEVVLFWPEIFHSEYEPKRKTFPRETATSEELVSFWRDNAIPLVGQMTRANSATRYHRRPLVAVYYNVDFSLAYRDGTQFWRKKVLAIAKKYSKQNYHFAVADEEEFSNELNAVGLGTSGLEQNVIVFGVDGKKYPMDPEKYDENLEENLANLLEDIGKGKVKPFVKSQPVPKDDKKGAPVRILVAENFAKIVNDEANDALVEFYAPWCGHCKAFEPKYKQFATKHSKEEPNLIVAKFDASENDVPEGYAVEGFPTIYFVPSGKKDKPIKYGGNRNLEDLAKFVKKHAVASFKKQENRDELQFRYSIYLLLVLVRFSLHQSAELEDLQRLCPDLKGAFCSHCDHKSVEQICPIECNFCSTFRSNETPKENLIELKRQCATIRLAFCNVCKKSSNNQKQKYMTSPRIGRTTEDYRSAFSYFDVNKDGQITLQELENAMNKCGVHPTKLELRIIMGQMDKDKNGVVTFEEFVQMMRLQEKDLDRQQQKNEAERAGEGNGRAEMRKELLNQFRMFDRDNDGFIYPEEMKKLVMELRLGSAFPIKVIEQLFTEADTDGDGKISFEEFVMAVI</sequence>
<dbReference type="FunFam" id="1.10.238.10:FF:000001">
    <property type="entry name" value="Calmodulin 1"/>
    <property type="match status" value="1"/>
</dbReference>
<dbReference type="NCBIfam" id="TIGR01126">
    <property type="entry name" value="pdi_dom"/>
    <property type="match status" value="3"/>
</dbReference>
<evidence type="ECO:0000256" key="9">
    <source>
        <dbReference type="ARBA" id="ARBA00023157"/>
    </source>
</evidence>
<dbReference type="PROSITE" id="PS00194">
    <property type="entry name" value="THIOREDOXIN_1"/>
    <property type="match status" value="3"/>
</dbReference>
<dbReference type="InterPro" id="IPR011992">
    <property type="entry name" value="EF-hand-dom_pair"/>
</dbReference>
<keyword evidence="19" id="KW-1185">Reference proteome</keyword>
<evidence type="ECO:0000256" key="14">
    <source>
        <dbReference type="RuleBase" id="RU361130"/>
    </source>
</evidence>
<keyword evidence="7" id="KW-0256">Endoplasmic reticulum</keyword>
<dbReference type="InterPro" id="IPR036249">
    <property type="entry name" value="Thioredoxin-like_sf"/>
</dbReference>
<proteinExistence type="inferred from homology"/>